<feature type="active site" description="Proton acceptor" evidence="10">
    <location>
        <position position="91"/>
    </location>
</feature>
<dbReference type="HAMAP" id="MF_00124">
    <property type="entry name" value="Thymidine_kinase"/>
    <property type="match status" value="1"/>
</dbReference>
<name>A0A7R8R5S6_9CAUD</name>
<evidence type="ECO:0000256" key="11">
    <source>
        <dbReference type="PIRSR" id="PIRSR035805-2"/>
    </source>
</evidence>
<sequence length="199" mass="22162">MGSLYFYYGSMNSSKTAQLAMAAHNYEEAGMRPLCFKPKLDNRDGDTPMIVSRIGLKREALWFTPEDNLAHNYRAYCNHTGHHHHCILVDEAQFLTVKQVKQLASLTNQFGDLSILCYGLRTDFQGKLFPGSAELLAQAEHIGEIKGMCVNGCGKKSTHVLRYDTNGVLVREGPQVQVGGNDVYRAVCRKCFAKAWGGN</sequence>
<comment type="similarity">
    <text evidence="1 13">Belongs to the thymidine kinase family.</text>
</comment>
<evidence type="ECO:0000256" key="12">
    <source>
        <dbReference type="RuleBase" id="RU000544"/>
    </source>
</evidence>
<dbReference type="GeneID" id="77919998"/>
<dbReference type="EC" id="2.7.1.21" evidence="2 12"/>
<keyword evidence="15" id="KW-1185">Reference proteome</keyword>
<reference evidence="14 15" key="1">
    <citation type="submission" date="2020-09" db="EMBL/GenBank/DDBJ databases">
        <authorList>
            <person name="Jameson E."/>
        </authorList>
    </citation>
    <scope>NUCLEOTIDE SEQUENCE [LARGE SCALE GENOMIC DNA]</scope>
</reference>
<keyword evidence="7 12" id="KW-0418">Kinase</keyword>
<evidence type="ECO:0000256" key="4">
    <source>
        <dbReference type="ARBA" id="ARBA00022634"/>
    </source>
</evidence>
<evidence type="ECO:0000256" key="2">
    <source>
        <dbReference type="ARBA" id="ARBA00012118"/>
    </source>
</evidence>
<dbReference type="PANTHER" id="PTHR11441:SF0">
    <property type="entry name" value="THYMIDINE KINASE, CYTOSOLIC"/>
    <property type="match status" value="1"/>
</dbReference>
<dbReference type="RefSeq" id="YP_010644520.1">
    <property type="nucleotide sequence ID" value="NC_070650.1"/>
</dbReference>
<dbReference type="InterPro" id="IPR027417">
    <property type="entry name" value="P-loop_NTPase"/>
</dbReference>
<dbReference type="GO" id="GO:0005524">
    <property type="term" value="F:ATP binding"/>
    <property type="evidence" value="ECO:0007669"/>
    <property type="project" value="UniProtKB-KW"/>
</dbReference>
<dbReference type="GO" id="GO:0071897">
    <property type="term" value="P:DNA biosynthetic process"/>
    <property type="evidence" value="ECO:0007669"/>
    <property type="project" value="UniProtKB-KW"/>
</dbReference>
<protein>
    <recommendedName>
        <fullName evidence="3 12">Thymidine kinase</fullName>
        <ecNumber evidence="2 12">2.7.1.21</ecNumber>
    </recommendedName>
</protein>
<dbReference type="SUPFAM" id="SSF52540">
    <property type="entry name" value="P-loop containing nucleoside triphosphate hydrolases"/>
    <property type="match status" value="1"/>
</dbReference>
<dbReference type="SUPFAM" id="SSF57716">
    <property type="entry name" value="Glucocorticoid receptor-like (DNA-binding domain)"/>
    <property type="match status" value="1"/>
</dbReference>
<evidence type="ECO:0000256" key="9">
    <source>
        <dbReference type="ARBA" id="ARBA00048254"/>
    </source>
</evidence>
<dbReference type="InterPro" id="IPR001267">
    <property type="entry name" value="Thymidine_kinase"/>
</dbReference>
<accession>A0A7R8R5S6</accession>
<dbReference type="Proteomes" id="UP000596247">
    <property type="component" value="Chromosome"/>
</dbReference>
<dbReference type="EMBL" id="LR881104">
    <property type="protein sequence ID" value="CAD5236026.1"/>
    <property type="molecule type" value="Genomic_DNA"/>
</dbReference>
<feature type="binding site" evidence="11">
    <location>
        <begin position="176"/>
        <end position="179"/>
    </location>
    <ligand>
        <name>substrate</name>
    </ligand>
</feature>
<evidence type="ECO:0000256" key="10">
    <source>
        <dbReference type="PIRSR" id="PIRSR035805-1"/>
    </source>
</evidence>
<dbReference type="NCBIfam" id="NF003300">
    <property type="entry name" value="PRK04296.1-5"/>
    <property type="match status" value="1"/>
</dbReference>
<evidence type="ECO:0000256" key="3">
    <source>
        <dbReference type="ARBA" id="ARBA00020079"/>
    </source>
</evidence>
<evidence type="ECO:0000313" key="15">
    <source>
        <dbReference type="Proteomes" id="UP000596247"/>
    </source>
</evidence>
<keyword evidence="8 12" id="KW-0067">ATP-binding</keyword>
<evidence type="ECO:0000256" key="1">
    <source>
        <dbReference type="ARBA" id="ARBA00007587"/>
    </source>
</evidence>
<dbReference type="Pfam" id="PF00265">
    <property type="entry name" value="TK"/>
    <property type="match status" value="1"/>
</dbReference>
<dbReference type="Gene3D" id="3.40.50.300">
    <property type="entry name" value="P-loop containing nucleotide triphosphate hydrolases"/>
    <property type="match status" value="1"/>
</dbReference>
<dbReference type="GO" id="GO:0046104">
    <property type="term" value="P:thymidine metabolic process"/>
    <property type="evidence" value="ECO:0007669"/>
    <property type="project" value="TreeGrafter"/>
</dbReference>
<evidence type="ECO:0000256" key="8">
    <source>
        <dbReference type="ARBA" id="ARBA00022840"/>
    </source>
</evidence>
<evidence type="ECO:0000256" key="5">
    <source>
        <dbReference type="ARBA" id="ARBA00022679"/>
    </source>
</evidence>
<organism evidence="14 15">
    <name type="scientific">Klebsiella phage vB_KvM-Eowyn</name>
    <dbReference type="NCBI Taxonomy" id="2762819"/>
    <lineage>
        <taxon>Viruses</taxon>
        <taxon>Duplodnaviria</taxon>
        <taxon>Heunggongvirae</taxon>
        <taxon>Uroviricota</taxon>
        <taxon>Caudoviricetes</taxon>
        <taxon>Chimalliviridae</taxon>
        <taxon>Eowynvirus</taxon>
        <taxon>Eowynvirus eowyn</taxon>
    </lineage>
</organism>
<dbReference type="PIRSF" id="PIRSF035805">
    <property type="entry name" value="TK_cell"/>
    <property type="match status" value="1"/>
</dbReference>
<keyword evidence="6 12" id="KW-0547">Nucleotide-binding</keyword>
<dbReference type="GO" id="GO:0004797">
    <property type="term" value="F:thymidine kinase activity"/>
    <property type="evidence" value="ECO:0007669"/>
    <property type="project" value="UniProtKB-EC"/>
</dbReference>
<dbReference type="KEGG" id="vg:77919998"/>
<feature type="binding site" evidence="11">
    <location>
        <position position="184"/>
    </location>
    <ligand>
        <name>substrate</name>
    </ligand>
</feature>
<evidence type="ECO:0000256" key="13">
    <source>
        <dbReference type="RuleBase" id="RU004165"/>
    </source>
</evidence>
<dbReference type="Gene3D" id="3.30.60.20">
    <property type="match status" value="1"/>
</dbReference>
<dbReference type="InterPro" id="IPR020633">
    <property type="entry name" value="Thymidine_kinase_CS"/>
</dbReference>
<keyword evidence="5 12" id="KW-0808">Transferase</keyword>
<keyword evidence="4 12" id="KW-0237">DNA synthesis</keyword>
<dbReference type="PANTHER" id="PTHR11441">
    <property type="entry name" value="THYMIDINE KINASE"/>
    <property type="match status" value="1"/>
</dbReference>
<gene>
    <name evidence="14" type="primary">tk</name>
    <name evidence="14" type="ORF">LLCLJKAH_00037</name>
</gene>
<dbReference type="PROSITE" id="PS00603">
    <property type="entry name" value="TK_CELLULAR_TYPE"/>
    <property type="match status" value="1"/>
</dbReference>
<evidence type="ECO:0000313" key="14">
    <source>
        <dbReference type="EMBL" id="CAD5236026.1"/>
    </source>
</evidence>
<comment type="catalytic activity">
    <reaction evidence="9 12">
        <text>thymidine + ATP = dTMP + ADP + H(+)</text>
        <dbReference type="Rhea" id="RHEA:19129"/>
        <dbReference type="ChEBI" id="CHEBI:15378"/>
        <dbReference type="ChEBI" id="CHEBI:17748"/>
        <dbReference type="ChEBI" id="CHEBI:30616"/>
        <dbReference type="ChEBI" id="CHEBI:63528"/>
        <dbReference type="ChEBI" id="CHEBI:456216"/>
        <dbReference type="EC" id="2.7.1.21"/>
    </reaction>
</comment>
<evidence type="ECO:0000256" key="7">
    <source>
        <dbReference type="ARBA" id="ARBA00022777"/>
    </source>
</evidence>
<proteinExistence type="inferred from homology"/>
<evidence type="ECO:0000256" key="6">
    <source>
        <dbReference type="ARBA" id="ARBA00022741"/>
    </source>
</evidence>